<accession>A0ABN9UBE0</accession>
<feature type="compositionally biased region" description="Low complexity" evidence="1">
    <location>
        <begin position="90"/>
        <end position="105"/>
    </location>
</feature>
<proteinExistence type="predicted"/>
<dbReference type="Proteomes" id="UP001189429">
    <property type="component" value="Unassembled WGS sequence"/>
</dbReference>
<evidence type="ECO:0000256" key="1">
    <source>
        <dbReference type="SAM" id="MobiDB-lite"/>
    </source>
</evidence>
<feature type="region of interest" description="Disordered" evidence="1">
    <location>
        <begin position="54"/>
        <end position="124"/>
    </location>
</feature>
<evidence type="ECO:0000313" key="2">
    <source>
        <dbReference type="EMBL" id="CAK0856711.1"/>
    </source>
</evidence>
<organism evidence="2 3">
    <name type="scientific">Prorocentrum cordatum</name>
    <dbReference type="NCBI Taxonomy" id="2364126"/>
    <lineage>
        <taxon>Eukaryota</taxon>
        <taxon>Sar</taxon>
        <taxon>Alveolata</taxon>
        <taxon>Dinophyceae</taxon>
        <taxon>Prorocentrales</taxon>
        <taxon>Prorocentraceae</taxon>
        <taxon>Prorocentrum</taxon>
    </lineage>
</organism>
<gene>
    <name evidence="2" type="ORF">PCOR1329_LOCUS47014</name>
</gene>
<evidence type="ECO:0000313" key="3">
    <source>
        <dbReference type="Proteomes" id="UP001189429"/>
    </source>
</evidence>
<protein>
    <submittedName>
        <fullName evidence="2">Uncharacterized protein</fullName>
    </submittedName>
</protein>
<dbReference type="EMBL" id="CAUYUJ010015660">
    <property type="protein sequence ID" value="CAK0856711.1"/>
    <property type="molecule type" value="Genomic_DNA"/>
</dbReference>
<sequence length="192" mass="20559">MTDLVNKLEDQQNLYKCKCGLEGIFGHADDAAWQMAEGLGVITVSIGKSIEVRKDKNTDEKEEVRREGCGADRSAARPRGGTDGGRGGEDLPPGGSLAAAGGLDSEPQADRSPSPWPRRRAGDVRGYEAVGTSFDDVEAEKERKKAGIPAHIRQREIMAECAGVLRPKWLDGPAARGAQPAFPPPLPAWCAR</sequence>
<feature type="compositionally biased region" description="Basic and acidic residues" evidence="1">
    <location>
        <begin position="54"/>
        <end position="70"/>
    </location>
</feature>
<keyword evidence="3" id="KW-1185">Reference proteome</keyword>
<reference evidence="2" key="1">
    <citation type="submission" date="2023-10" db="EMBL/GenBank/DDBJ databases">
        <authorList>
            <person name="Chen Y."/>
            <person name="Shah S."/>
            <person name="Dougan E. K."/>
            <person name="Thang M."/>
            <person name="Chan C."/>
        </authorList>
    </citation>
    <scope>NUCLEOTIDE SEQUENCE [LARGE SCALE GENOMIC DNA]</scope>
</reference>
<name>A0ABN9UBE0_9DINO</name>
<comment type="caution">
    <text evidence="2">The sequence shown here is derived from an EMBL/GenBank/DDBJ whole genome shotgun (WGS) entry which is preliminary data.</text>
</comment>